<accession>I0L2V7</accession>
<dbReference type="InterPro" id="IPR012251">
    <property type="entry name" value="GlcNAc_6-SO4ase"/>
</dbReference>
<name>I0L2V7_9ACTN</name>
<dbReference type="PIRSF" id="PIRSF036666">
    <property type="entry name" value="G6S"/>
    <property type="match status" value="1"/>
</dbReference>
<gene>
    <name evidence="8" type="ORF">MILUP08_30023</name>
</gene>
<evidence type="ECO:0000313" key="9">
    <source>
        <dbReference type="Proteomes" id="UP000003448"/>
    </source>
</evidence>
<comment type="similarity">
    <text evidence="1">Belongs to the sulfatase family.</text>
</comment>
<comment type="caution">
    <text evidence="8">The sequence shown here is derived from an EMBL/GenBank/DDBJ whole genome shotgun (WGS) entry which is preliminary data.</text>
</comment>
<dbReference type="OrthoDB" id="9777306at2"/>
<keyword evidence="2 6" id="KW-0732">Signal</keyword>
<evidence type="ECO:0000256" key="5">
    <source>
        <dbReference type="PIRSR" id="PIRSR036666-50"/>
    </source>
</evidence>
<dbReference type="EMBL" id="CAIE01000023">
    <property type="protein sequence ID" value="CCH18154.1"/>
    <property type="molecule type" value="Genomic_DNA"/>
</dbReference>
<organism evidence="8 9">
    <name type="scientific">Micromonospora lupini str. Lupac 08</name>
    <dbReference type="NCBI Taxonomy" id="1150864"/>
    <lineage>
        <taxon>Bacteria</taxon>
        <taxon>Bacillati</taxon>
        <taxon>Actinomycetota</taxon>
        <taxon>Actinomycetes</taxon>
        <taxon>Micromonosporales</taxon>
        <taxon>Micromonosporaceae</taxon>
        <taxon>Micromonospora</taxon>
    </lineage>
</organism>
<dbReference type="InterPro" id="IPR024607">
    <property type="entry name" value="Sulfatase_CS"/>
</dbReference>
<feature type="modified residue" description="3-oxoalanine (Cys)" evidence="5">
    <location>
        <position position="81"/>
    </location>
</feature>
<reference evidence="9" key="1">
    <citation type="journal article" date="2012" name="J. Bacteriol.">
        <title>Genome Sequence of Micromonospora lupini Lupac 08, Isolated from Root Nodules of Lupinus angustifolius.</title>
        <authorList>
            <person name="Alonso-Vega P."/>
            <person name="Normand P."/>
            <person name="Bacigalupe R."/>
            <person name="Pujic P."/>
            <person name="Lajus A."/>
            <person name="Vallenet D."/>
            <person name="Carro L."/>
            <person name="Coll P."/>
            <person name="Trujillo M.E."/>
        </authorList>
    </citation>
    <scope>NUCLEOTIDE SEQUENCE [LARGE SCALE GENOMIC DNA]</scope>
    <source>
        <strain evidence="9">Lupac 08</strain>
    </source>
</reference>
<keyword evidence="9" id="KW-1185">Reference proteome</keyword>
<dbReference type="SUPFAM" id="SSF53649">
    <property type="entry name" value="Alkaline phosphatase-like"/>
    <property type="match status" value="1"/>
</dbReference>
<dbReference type="GO" id="GO:0030203">
    <property type="term" value="P:glycosaminoglycan metabolic process"/>
    <property type="evidence" value="ECO:0007669"/>
    <property type="project" value="InterPro"/>
</dbReference>
<dbReference type="CDD" id="cd16147">
    <property type="entry name" value="G6S"/>
    <property type="match status" value="1"/>
</dbReference>
<dbReference type="Pfam" id="PF00884">
    <property type="entry name" value="Sulfatase"/>
    <property type="match status" value="1"/>
</dbReference>
<feature type="chain" id="PRO_5003630446" evidence="6">
    <location>
        <begin position="29"/>
        <end position="497"/>
    </location>
</feature>
<dbReference type="InterPro" id="IPR006311">
    <property type="entry name" value="TAT_signal"/>
</dbReference>
<dbReference type="InterPro" id="IPR000917">
    <property type="entry name" value="Sulfatase_N"/>
</dbReference>
<evidence type="ECO:0000259" key="7">
    <source>
        <dbReference type="Pfam" id="PF00884"/>
    </source>
</evidence>
<evidence type="ECO:0000256" key="6">
    <source>
        <dbReference type="SAM" id="SignalP"/>
    </source>
</evidence>
<keyword evidence="3" id="KW-0378">Hydrolase</keyword>
<dbReference type="PROSITE" id="PS00523">
    <property type="entry name" value="SULFATASE_1"/>
    <property type="match status" value="1"/>
</dbReference>
<keyword evidence="4" id="KW-0325">Glycoprotein</keyword>
<feature type="domain" description="Sulfatase N-terminal" evidence="7">
    <location>
        <begin position="40"/>
        <end position="368"/>
    </location>
</feature>
<dbReference type="Proteomes" id="UP000003448">
    <property type="component" value="Unassembled WGS sequence"/>
</dbReference>
<protein>
    <submittedName>
        <fullName evidence="8">Arylsulfatase</fullName>
    </submittedName>
</protein>
<proteinExistence type="inferred from homology"/>
<dbReference type="GO" id="GO:0008449">
    <property type="term" value="F:N-acetylglucosamine-6-sulfatase activity"/>
    <property type="evidence" value="ECO:0007669"/>
    <property type="project" value="InterPro"/>
</dbReference>
<dbReference type="PANTHER" id="PTHR43108:SF8">
    <property type="entry name" value="SD21168P"/>
    <property type="match status" value="1"/>
</dbReference>
<evidence type="ECO:0000256" key="4">
    <source>
        <dbReference type="ARBA" id="ARBA00023180"/>
    </source>
</evidence>
<dbReference type="PROSITE" id="PS51318">
    <property type="entry name" value="TAT"/>
    <property type="match status" value="1"/>
</dbReference>
<dbReference type="InterPro" id="IPR017850">
    <property type="entry name" value="Alkaline_phosphatase_core_sf"/>
</dbReference>
<dbReference type="PANTHER" id="PTHR43108">
    <property type="entry name" value="N-ACETYLGLUCOSAMINE-6-SULFATASE FAMILY MEMBER"/>
    <property type="match status" value="1"/>
</dbReference>
<dbReference type="STRING" id="1150864.MILUP08_30023"/>
<dbReference type="RefSeq" id="WP_007453516.1">
    <property type="nucleotide sequence ID" value="NZ_HF570107.1"/>
</dbReference>
<evidence type="ECO:0000256" key="2">
    <source>
        <dbReference type="ARBA" id="ARBA00022729"/>
    </source>
</evidence>
<dbReference type="eggNOG" id="COG3119">
    <property type="taxonomic scope" value="Bacteria"/>
</dbReference>
<dbReference type="Gene3D" id="3.40.720.10">
    <property type="entry name" value="Alkaline Phosphatase, subunit A"/>
    <property type="match status" value="1"/>
</dbReference>
<evidence type="ECO:0000313" key="8">
    <source>
        <dbReference type="EMBL" id="CCH18154.1"/>
    </source>
</evidence>
<evidence type="ECO:0000256" key="1">
    <source>
        <dbReference type="ARBA" id="ARBA00008779"/>
    </source>
</evidence>
<sequence>MAITKRRLLATTVVAGLALLAAWAPARAAEPSPTPTATAPNIIFVLVDDLAWNLVQYLPQVRQLQSEGATFTNYTVTDSLCCPSRSSILTGQFPHDTGVFTNGGDDGGFAVFKGRGNENRTFATVLQGKGYRTGFLGKYLNGYLPADTQGGALPYVPPGWSEWYVAGNGYPEYNYDLNENHTVVHYGSQPADYLTNVLSRKGKDFIQRSAAANTPFLLEVSTFAPHSPFTPANQDLDDFPGLTAPRTAAYDRLPTNPPSWLAGNGPLTAQEKSTLDTNFRKRAQSVQAVDRLIGNLRAQLTTSGIADNTYVVFSSDNGFHMGEYRLTGGKQTAFDTDVRVPLVVAGPGVVPGSQRAEIVQNIDLAPTFQRIGAADVGTHVDGRNLLPLAQGEAAPSWRTGALIEHHGPNQAADDPDAQDRRNGSPITYEALRTATYTYVEYSNGEREYYDRTVDPHQLDNIAAGLSATRRAALHDALAAYVACHSHSACWTAGHVPA</sequence>
<feature type="signal peptide" evidence="6">
    <location>
        <begin position="1"/>
        <end position="28"/>
    </location>
</feature>
<comment type="PTM">
    <text evidence="5">The conversion to 3-oxoalanine (also known as C-formylglycine, FGly), of a serine or cysteine residue in prokaryotes and of a cysteine residue in eukaryotes, is critical for catalytic activity.</text>
</comment>
<evidence type="ECO:0000256" key="3">
    <source>
        <dbReference type="ARBA" id="ARBA00022801"/>
    </source>
</evidence>
<dbReference type="AlphaFoldDB" id="I0L2V7"/>